<dbReference type="Pfam" id="PF22909">
    <property type="entry name" value="Caulimovir_coat_dom"/>
    <property type="match status" value="1"/>
</dbReference>
<dbReference type="InParanoid" id="A0A1Q3DER0"/>
<evidence type="ECO:0000259" key="1">
    <source>
        <dbReference type="Pfam" id="PF24925"/>
    </source>
</evidence>
<sequence length="339" mass="40095">MNEYYIANKLQEMTKVSNAHKIRNKSDKIVANLLLAGFTGQLKGQWDNVLTTQQQTEILESIQVNELKEPILDNNNETIEDAISTLIYNITLYFIGDPTYLKDRIADQLSNRCKKLQDFIWYKDTFMTKVLTREDANQPYWKEKFIIRLPTLFAEKIKSKYREKHKCFVPYETLTYGDIVSTITKTGLEICNDIKMGKQIKRDSKTYKKELGDFCTQFGYEPFKPPPSKIKNLQKHKKYWEKPEYYKKNPKRTQFKRNNFENLTNDFQKTNFQNSNTCYNCVKPGPIARYCKIRKQIKKLDLSEDHKNQLFKIIDSQNHHEESDYFSTSSTKIQAIKDS</sequence>
<feature type="non-terminal residue" evidence="2">
    <location>
        <position position="339"/>
    </location>
</feature>
<accession>A0A1Q3DER0</accession>
<organism evidence="2 3">
    <name type="scientific">Cephalotus follicularis</name>
    <name type="common">Albany pitcher plant</name>
    <dbReference type="NCBI Taxonomy" id="3775"/>
    <lineage>
        <taxon>Eukaryota</taxon>
        <taxon>Viridiplantae</taxon>
        <taxon>Streptophyta</taxon>
        <taxon>Embryophyta</taxon>
        <taxon>Tracheophyta</taxon>
        <taxon>Spermatophyta</taxon>
        <taxon>Magnoliopsida</taxon>
        <taxon>eudicotyledons</taxon>
        <taxon>Gunneridae</taxon>
        <taxon>Pentapetalae</taxon>
        <taxon>rosids</taxon>
        <taxon>fabids</taxon>
        <taxon>Oxalidales</taxon>
        <taxon>Cephalotaceae</taxon>
        <taxon>Cephalotus</taxon>
    </lineage>
</organism>
<gene>
    <name evidence="2" type="ORF">CFOL_v3_34374</name>
</gene>
<dbReference type="PANTHER" id="PTHR33054:SF9">
    <property type="entry name" value="CCHC-TYPE DOMAIN-CONTAINING PROTEIN"/>
    <property type="match status" value="1"/>
</dbReference>
<dbReference type="OrthoDB" id="1735266at2759"/>
<evidence type="ECO:0000313" key="2">
    <source>
        <dbReference type="EMBL" id="GAV90974.1"/>
    </source>
</evidence>
<name>A0A1Q3DER0_CEPFO</name>
<comment type="caution">
    <text evidence="2">The sequence shown here is derived from an EMBL/GenBank/DDBJ whole genome shotgun (WGS) entry which is preliminary data.</text>
</comment>
<dbReference type="Pfam" id="PF24925">
    <property type="entry name" value="DUF7746"/>
    <property type="match status" value="1"/>
</dbReference>
<proteinExistence type="predicted"/>
<evidence type="ECO:0000313" key="3">
    <source>
        <dbReference type="Proteomes" id="UP000187406"/>
    </source>
</evidence>
<dbReference type="InterPro" id="IPR056648">
    <property type="entry name" value="DUF7746"/>
</dbReference>
<dbReference type="PANTHER" id="PTHR33054">
    <property type="entry name" value="CCHC-TYPE DOMAIN-CONTAINING PROTEIN"/>
    <property type="match status" value="1"/>
</dbReference>
<dbReference type="AlphaFoldDB" id="A0A1Q3DER0"/>
<feature type="domain" description="DUF7746" evidence="1">
    <location>
        <begin position="1"/>
        <end position="82"/>
    </location>
</feature>
<dbReference type="Proteomes" id="UP000187406">
    <property type="component" value="Unassembled WGS sequence"/>
</dbReference>
<reference evidence="3" key="1">
    <citation type="submission" date="2016-04" db="EMBL/GenBank/DDBJ databases">
        <title>Cephalotus genome sequencing.</title>
        <authorList>
            <person name="Fukushima K."/>
            <person name="Hasebe M."/>
            <person name="Fang X."/>
        </authorList>
    </citation>
    <scope>NUCLEOTIDE SEQUENCE [LARGE SCALE GENOMIC DNA]</scope>
    <source>
        <strain evidence="3">cv. St1</strain>
    </source>
</reference>
<keyword evidence="3" id="KW-1185">Reference proteome</keyword>
<dbReference type="EMBL" id="BDDD01006804">
    <property type="protein sequence ID" value="GAV90974.1"/>
    <property type="molecule type" value="Genomic_DNA"/>
</dbReference>
<protein>
    <recommendedName>
        <fullName evidence="1">DUF7746 domain-containing protein</fullName>
    </recommendedName>
</protein>